<evidence type="ECO:0000256" key="13">
    <source>
        <dbReference type="ARBA" id="ARBA00042373"/>
    </source>
</evidence>
<dbReference type="GO" id="GO:0000272">
    <property type="term" value="P:polysaccharide catabolic process"/>
    <property type="evidence" value="ECO:0007669"/>
    <property type="project" value="UniProtKB-KW"/>
</dbReference>
<dbReference type="OrthoDB" id="77201at2759"/>
<keyword evidence="7" id="KW-0472">Membrane</keyword>
<keyword evidence="6" id="KW-0378">Hydrolase</keyword>
<feature type="region of interest" description="Disordered" evidence="15">
    <location>
        <begin position="48"/>
        <end position="87"/>
    </location>
</feature>
<evidence type="ECO:0000256" key="2">
    <source>
        <dbReference type="ARBA" id="ARBA00004401"/>
    </source>
</evidence>
<comment type="subcellular location">
    <subcellularLocation>
        <location evidence="2">Cell membrane</location>
        <topology evidence="2">Single-pass type II membrane protein</topology>
    </subcellularLocation>
</comment>
<evidence type="ECO:0000256" key="4">
    <source>
        <dbReference type="ARBA" id="ARBA00012780"/>
    </source>
</evidence>
<feature type="compositionally biased region" description="Polar residues" evidence="15">
    <location>
        <begin position="73"/>
        <end position="87"/>
    </location>
</feature>
<feature type="chain" id="PRO_5034517420" description="glucan endo-1,3-beta-D-glucosidase" evidence="16">
    <location>
        <begin position="20"/>
        <end position="404"/>
    </location>
</feature>
<dbReference type="GO" id="GO:0042973">
    <property type="term" value="F:glucan endo-1,3-beta-D-glucosidase activity"/>
    <property type="evidence" value="ECO:0007669"/>
    <property type="project" value="UniProtKB-EC"/>
</dbReference>
<evidence type="ECO:0000256" key="5">
    <source>
        <dbReference type="ARBA" id="ARBA00022475"/>
    </source>
</evidence>
<evidence type="ECO:0000256" key="10">
    <source>
        <dbReference type="ARBA" id="ARBA00023316"/>
    </source>
</evidence>
<keyword evidence="5" id="KW-1003">Cell membrane</keyword>
<sequence>MKFFAQVALLSACITSVVELGALAGSHSSSLSRRTCKYKGAGKARLPSTIDASAGKPKSTSTSSSTTTVSTSAQPKATDTGVKSTAPSSGCFPSVGFKMPGSVPSSLDNWWCDTSSEYAFVGFSYAVDACQSLDTLKREFKDIRNTFNGRYVRLYGACDKKGFYDNVVDAAWDAGIGVHALIWFGFDGGNIYKTRRDSLFNTLKSNPKAKFVTRVVQYGSEPLFDHVLPAKELAKEVESAKATLSSLRIPVTVSELSFGYTQPGQDKAGAMAVLKAIDFVDAHILPLFAGGASTAKNAWGNVMGDIKWFSENSGGKKIYLSENGWPSVKGQGNINPQSRTAVANVENEKDYFDMLDSKCSDLKAVKGGGVGWFAHLYSDSQGMGYGIYGTNGKLKFPFKPRTSC</sequence>
<evidence type="ECO:0000256" key="9">
    <source>
        <dbReference type="ARBA" id="ARBA00023277"/>
    </source>
</evidence>
<feature type="compositionally biased region" description="Low complexity" evidence="15">
    <location>
        <begin position="59"/>
        <end position="72"/>
    </location>
</feature>
<proteinExistence type="inferred from homology"/>
<evidence type="ECO:0000313" key="17">
    <source>
        <dbReference type="EMBL" id="KAF5340685.1"/>
    </source>
</evidence>
<comment type="catalytic activity">
    <reaction evidence="1">
        <text>Hydrolysis of (1-&gt;3)-beta-D-glucosidic linkages in (1-&gt;3)-beta-D-glucans.</text>
        <dbReference type="EC" id="3.2.1.39"/>
    </reaction>
</comment>
<evidence type="ECO:0000256" key="16">
    <source>
        <dbReference type="SAM" id="SignalP"/>
    </source>
</evidence>
<dbReference type="PANTHER" id="PTHR16631:SF17">
    <property type="entry name" value="GLUCAN ENDO-1,3-BETA-GLUCOSIDASE BTGC"/>
    <property type="match status" value="1"/>
</dbReference>
<dbReference type="EMBL" id="JAACJK010000003">
    <property type="protein sequence ID" value="KAF5340685.1"/>
    <property type="molecule type" value="Genomic_DNA"/>
</dbReference>
<dbReference type="GO" id="GO:0071555">
    <property type="term" value="P:cell wall organization"/>
    <property type="evidence" value="ECO:0007669"/>
    <property type="project" value="UniProtKB-KW"/>
</dbReference>
<evidence type="ECO:0000313" key="18">
    <source>
        <dbReference type="Proteomes" id="UP000541558"/>
    </source>
</evidence>
<feature type="signal peptide" evidence="16">
    <location>
        <begin position="1"/>
        <end position="19"/>
    </location>
</feature>
<dbReference type="InterPro" id="IPR050732">
    <property type="entry name" value="Beta-glucan_modifiers"/>
</dbReference>
<evidence type="ECO:0000256" key="15">
    <source>
        <dbReference type="SAM" id="MobiDB-lite"/>
    </source>
</evidence>
<dbReference type="Proteomes" id="UP000541558">
    <property type="component" value="Unassembled WGS sequence"/>
</dbReference>
<protein>
    <recommendedName>
        <fullName evidence="4">glucan endo-1,3-beta-D-glucosidase</fullName>
        <ecNumber evidence="4">3.2.1.39</ecNumber>
    </recommendedName>
    <alternativeName>
        <fullName evidence="14">Endo-1,3-beta-glucanase btgC</fullName>
    </alternativeName>
    <alternativeName>
        <fullName evidence="13">Laminarinase btgC</fullName>
    </alternativeName>
</protein>
<name>A0A8H5CFA2_9AGAR</name>
<keyword evidence="11" id="KW-0624">Polysaccharide degradation</keyword>
<comment type="function">
    <text evidence="12">Glucanases play a role in cell expansion during growth, in cell-cell fusion during mating, and in spore release during sporulation. This enzyme may be involved in beta-glucan degradation. Active on laminarin and lichenan.</text>
</comment>
<evidence type="ECO:0000256" key="14">
    <source>
        <dbReference type="ARBA" id="ARBA00043078"/>
    </source>
</evidence>
<keyword evidence="18" id="KW-1185">Reference proteome</keyword>
<evidence type="ECO:0000256" key="1">
    <source>
        <dbReference type="ARBA" id="ARBA00000382"/>
    </source>
</evidence>
<dbReference type="GO" id="GO:0009986">
    <property type="term" value="C:cell surface"/>
    <property type="evidence" value="ECO:0007669"/>
    <property type="project" value="TreeGrafter"/>
</dbReference>
<dbReference type="SUPFAM" id="SSF51445">
    <property type="entry name" value="(Trans)glycosidases"/>
    <property type="match status" value="1"/>
</dbReference>
<evidence type="ECO:0000256" key="11">
    <source>
        <dbReference type="ARBA" id="ARBA00023326"/>
    </source>
</evidence>
<dbReference type="GO" id="GO:0009277">
    <property type="term" value="C:fungal-type cell wall"/>
    <property type="evidence" value="ECO:0007669"/>
    <property type="project" value="TreeGrafter"/>
</dbReference>
<comment type="similarity">
    <text evidence="3">Belongs to the glycosyl hydrolase 17 family.</text>
</comment>
<dbReference type="GO" id="GO:0005576">
    <property type="term" value="C:extracellular region"/>
    <property type="evidence" value="ECO:0007669"/>
    <property type="project" value="TreeGrafter"/>
</dbReference>
<keyword evidence="10" id="KW-0961">Cell wall biogenesis/degradation</keyword>
<dbReference type="AlphaFoldDB" id="A0A8H5CFA2"/>
<accession>A0A8H5CFA2</accession>
<comment type="caution">
    <text evidence="17">The sequence shown here is derived from an EMBL/GenBank/DDBJ whole genome shotgun (WGS) entry which is preliminary data.</text>
</comment>
<dbReference type="InterPro" id="IPR017853">
    <property type="entry name" value="GH"/>
</dbReference>
<keyword evidence="8" id="KW-0325">Glycoprotein</keyword>
<gene>
    <name evidence="17" type="ORF">D9611_007318</name>
</gene>
<keyword evidence="9" id="KW-0119">Carbohydrate metabolism</keyword>
<evidence type="ECO:0000256" key="6">
    <source>
        <dbReference type="ARBA" id="ARBA00022801"/>
    </source>
</evidence>
<evidence type="ECO:0000256" key="7">
    <source>
        <dbReference type="ARBA" id="ARBA00023136"/>
    </source>
</evidence>
<dbReference type="EC" id="3.2.1.39" evidence="4"/>
<evidence type="ECO:0000256" key="3">
    <source>
        <dbReference type="ARBA" id="ARBA00008773"/>
    </source>
</evidence>
<dbReference type="GO" id="GO:0005886">
    <property type="term" value="C:plasma membrane"/>
    <property type="evidence" value="ECO:0007669"/>
    <property type="project" value="UniProtKB-SubCell"/>
</dbReference>
<organism evidence="17 18">
    <name type="scientific">Ephemerocybe angulata</name>
    <dbReference type="NCBI Taxonomy" id="980116"/>
    <lineage>
        <taxon>Eukaryota</taxon>
        <taxon>Fungi</taxon>
        <taxon>Dikarya</taxon>
        <taxon>Basidiomycota</taxon>
        <taxon>Agaricomycotina</taxon>
        <taxon>Agaricomycetes</taxon>
        <taxon>Agaricomycetidae</taxon>
        <taxon>Agaricales</taxon>
        <taxon>Agaricineae</taxon>
        <taxon>Psathyrellaceae</taxon>
        <taxon>Ephemerocybe</taxon>
    </lineage>
</organism>
<evidence type="ECO:0000256" key="12">
    <source>
        <dbReference type="ARBA" id="ARBA00037649"/>
    </source>
</evidence>
<keyword evidence="16" id="KW-0732">Signal</keyword>
<dbReference type="PANTHER" id="PTHR16631">
    <property type="entry name" value="GLUCAN 1,3-BETA-GLUCOSIDASE"/>
    <property type="match status" value="1"/>
</dbReference>
<reference evidence="17 18" key="1">
    <citation type="journal article" date="2020" name="ISME J.">
        <title>Uncovering the hidden diversity of litter-decomposition mechanisms in mushroom-forming fungi.</title>
        <authorList>
            <person name="Floudas D."/>
            <person name="Bentzer J."/>
            <person name="Ahren D."/>
            <person name="Johansson T."/>
            <person name="Persson P."/>
            <person name="Tunlid A."/>
        </authorList>
    </citation>
    <scope>NUCLEOTIDE SEQUENCE [LARGE SCALE GENOMIC DNA]</scope>
    <source>
        <strain evidence="17 18">CBS 175.51</strain>
    </source>
</reference>
<evidence type="ECO:0000256" key="8">
    <source>
        <dbReference type="ARBA" id="ARBA00023180"/>
    </source>
</evidence>